<dbReference type="InterPro" id="IPR004821">
    <property type="entry name" value="Cyt_trans-like"/>
</dbReference>
<dbReference type="PANTHER" id="PTHR37512">
    <property type="entry name" value="TRIFUNCTIONAL NAD BIOSYNTHESIS/REGULATOR PROTEIN NADR"/>
    <property type="match status" value="1"/>
</dbReference>
<organism evidence="3 4">
    <name type="scientific">Hymenobacter lutimineralis</name>
    <dbReference type="NCBI Taxonomy" id="2606448"/>
    <lineage>
        <taxon>Bacteria</taxon>
        <taxon>Pseudomonadati</taxon>
        <taxon>Bacteroidota</taxon>
        <taxon>Cytophagia</taxon>
        <taxon>Cytophagales</taxon>
        <taxon>Hymenobacteraceae</taxon>
        <taxon>Hymenobacter</taxon>
    </lineage>
</organism>
<keyword evidence="4" id="KW-1185">Reference proteome</keyword>
<accession>A0A5D6V7Y3</accession>
<feature type="domain" description="Cytidyltransferase-like" evidence="1">
    <location>
        <begin position="6"/>
        <end position="139"/>
    </location>
</feature>
<dbReference type="NCBIfam" id="TIGR00125">
    <property type="entry name" value="cyt_tran_rel"/>
    <property type="match status" value="1"/>
</dbReference>
<dbReference type="GO" id="GO:0003824">
    <property type="term" value="F:catalytic activity"/>
    <property type="evidence" value="ECO:0007669"/>
    <property type="project" value="InterPro"/>
</dbReference>
<proteinExistence type="predicted"/>
<name>A0A5D6V7Y3_9BACT</name>
<dbReference type="PANTHER" id="PTHR37512:SF1">
    <property type="entry name" value="NADR_TTD14 AAA DOMAIN-CONTAINING PROTEIN"/>
    <property type="match status" value="1"/>
</dbReference>
<dbReference type="Pfam" id="PF13521">
    <property type="entry name" value="AAA_28"/>
    <property type="match status" value="1"/>
</dbReference>
<evidence type="ECO:0000259" key="2">
    <source>
        <dbReference type="Pfam" id="PF13521"/>
    </source>
</evidence>
<dbReference type="Gene3D" id="3.40.50.620">
    <property type="entry name" value="HUPs"/>
    <property type="match status" value="1"/>
</dbReference>
<evidence type="ECO:0000313" key="4">
    <source>
        <dbReference type="Proteomes" id="UP000322791"/>
    </source>
</evidence>
<comment type="caution">
    <text evidence="3">The sequence shown here is derived from an EMBL/GenBank/DDBJ whole genome shotgun (WGS) entry which is preliminary data.</text>
</comment>
<dbReference type="RefSeq" id="WP_149070513.1">
    <property type="nucleotide sequence ID" value="NZ_VTHL01000006.1"/>
</dbReference>
<dbReference type="EMBL" id="VTHL01000006">
    <property type="protein sequence ID" value="TYZ11028.1"/>
    <property type="molecule type" value="Genomic_DNA"/>
</dbReference>
<gene>
    <name evidence="3" type="ORF">FY528_08250</name>
</gene>
<evidence type="ECO:0000259" key="1">
    <source>
        <dbReference type="Pfam" id="PF01467"/>
    </source>
</evidence>
<sequence length="330" mass="36679">MTHALVFGKFLPLHRGHLALIDFARRHCDHLTVLVCASDLEQLPGSVRAGWLRETYAAHPEVHVQVLDYRENELPNTSVSSEAVAHAWAERFRQELPTVNLVVTSEPYGEMVAAWLGIRFLNFDPARVQVPVSATAIRADLQAHWQYLPGSVQDYYRRTVAILGTESTGKTTLTQQLAAHFGASSVAEAGRDLVAHSTEISRADLLAVASEHARRIAAAQATAGPLLLLDTDVHITQSYTRLLGEDYLELPAELYAINRADLYLYLQADVPLVDDGTRLSQTERLRLDALHRQTLTHFGIQYHEIGGVWPERFAQAVQLIELLLKQAATA</sequence>
<dbReference type="InterPro" id="IPR014729">
    <property type="entry name" value="Rossmann-like_a/b/a_fold"/>
</dbReference>
<feature type="domain" description="NadR/Ttd14 AAA" evidence="2">
    <location>
        <begin position="160"/>
        <end position="312"/>
    </location>
</feature>
<protein>
    <submittedName>
        <fullName evidence="3">AAA family ATPase</fullName>
    </submittedName>
</protein>
<dbReference type="InterPro" id="IPR027417">
    <property type="entry name" value="P-loop_NTPase"/>
</dbReference>
<dbReference type="SUPFAM" id="SSF52374">
    <property type="entry name" value="Nucleotidylyl transferase"/>
    <property type="match status" value="1"/>
</dbReference>
<dbReference type="SUPFAM" id="SSF52540">
    <property type="entry name" value="P-loop containing nucleoside triphosphate hydrolases"/>
    <property type="match status" value="1"/>
</dbReference>
<dbReference type="Proteomes" id="UP000322791">
    <property type="component" value="Unassembled WGS sequence"/>
</dbReference>
<dbReference type="Gene3D" id="3.40.50.300">
    <property type="entry name" value="P-loop containing nucleotide triphosphate hydrolases"/>
    <property type="match status" value="1"/>
</dbReference>
<dbReference type="InterPro" id="IPR038727">
    <property type="entry name" value="NadR/Ttd14_AAA_dom"/>
</dbReference>
<reference evidence="3 4" key="1">
    <citation type="submission" date="2019-08" db="EMBL/GenBank/DDBJ databases">
        <authorList>
            <person name="Seo M.-J."/>
        </authorList>
    </citation>
    <scope>NUCLEOTIDE SEQUENCE [LARGE SCALE GENOMIC DNA]</scope>
    <source>
        <strain evidence="3 4">KIGAM108</strain>
    </source>
</reference>
<evidence type="ECO:0000313" key="3">
    <source>
        <dbReference type="EMBL" id="TYZ11028.1"/>
    </source>
</evidence>
<dbReference type="Pfam" id="PF01467">
    <property type="entry name" value="CTP_transf_like"/>
    <property type="match status" value="1"/>
</dbReference>
<dbReference type="InterPro" id="IPR052735">
    <property type="entry name" value="NAD_biosynth-regulator"/>
</dbReference>
<dbReference type="AlphaFoldDB" id="A0A5D6V7Y3"/>